<evidence type="ECO:0000313" key="2">
    <source>
        <dbReference type="EMBL" id="MBC3920601.1"/>
    </source>
</evidence>
<dbReference type="RefSeq" id="WP_186950279.1">
    <property type="nucleotide sequence ID" value="NZ_JACOGF010000017.1"/>
</dbReference>
<dbReference type="Gene3D" id="3.40.50.2000">
    <property type="entry name" value="Glycogen Phosphorylase B"/>
    <property type="match status" value="1"/>
</dbReference>
<dbReference type="EMBL" id="JACOGF010000017">
    <property type="protein sequence ID" value="MBC3920601.1"/>
    <property type="molecule type" value="Genomic_DNA"/>
</dbReference>
<evidence type="ECO:0000259" key="1">
    <source>
        <dbReference type="Pfam" id="PF00534"/>
    </source>
</evidence>
<comment type="caution">
    <text evidence="2">The sequence shown here is derived from an EMBL/GenBank/DDBJ whole genome shotgun (WGS) entry which is preliminary data.</text>
</comment>
<protein>
    <submittedName>
        <fullName evidence="2">Glycosyltransferase family 4 protein</fullName>
    </submittedName>
</protein>
<dbReference type="Proteomes" id="UP000650424">
    <property type="component" value="Unassembled WGS sequence"/>
</dbReference>
<dbReference type="InterPro" id="IPR029044">
    <property type="entry name" value="Nucleotide-diphossugar_trans"/>
</dbReference>
<accession>A0ABR6ZXK0</accession>
<dbReference type="InterPro" id="IPR001296">
    <property type="entry name" value="Glyco_trans_1"/>
</dbReference>
<dbReference type="SUPFAM" id="SSF53756">
    <property type="entry name" value="UDP-Glycosyltransferase/glycogen phosphorylase"/>
    <property type="match status" value="1"/>
</dbReference>
<sequence length="1018" mass="114128">MTKKTAVFTIVSLNYGAFAKTLMESLSSVHPEWDRHVLLVDRCEDVKNFGGELFSSLTIEQLPLPKMNEFLFRYGIMELNTAAKPWMFAHLRQQGYERVVYIDPDILVIDRLVDVESLLDQGAAAVVTPHLTAALDDGLMPGELEIMRAGAYNLGFLAIGDKPESDAFIKWWQEKLEYGAVSDPARGLFTDQKWVDLAPGMFGGFAILRDTGYNVAYWNLNHRPVTRENGAWFAAGRPLRFFHFSGFNPLNPKPFSKHQNRYTMANIGEASELALEYAALVLKHGHTEYRQHPYAFGVFKDGVGIPAEIRAMYRDVEELRTRAGANPFHDSGIFVASMMGGLPVILRALWMQHSHLQHAFPDPLASSREAYYRWFTESGAVEVGIPDEYVQAVKWALKELVETGDFNAYSTDIVGKDVSIWARGLIYAHKRATGGALGAARLMQYQSVRGPGDFLKIGYRQFRQSRLAGRMGLKKSDDAQRFDPLRSRVAHVPRLTQNPSRRHRLIEQHSGVFIESGGDYLWMGAKAKFSVPEFSSAILRIRGHHMGELHQRAHGQSQLKLSVSLNDGKSYPLLVQSGEFDVSLTLDEIPQQWPATLHIVAEHSFVPAELGISDDTRHLSLQLASIDIGELNVFNAKDPHTKPAKPNLPPGVNVIGYARSEHGVGQSLRQFTLAADAAGIDAAIIDFNKNNFSRVQDSSVEKRLVDEPVHRINVFHINADQMPEARASLPSHFFSRYNIGYWHWELPDMQEEHFGGFGELDEIWVPTGFVQQAIAKSSAIPVVRIPHAVSFEVSEAASRASFGLPEGKFIFLMMYDFSSYQARKNPQAALQAFELACSQYGMNAILVIKTQNAHHHEADADALRKRIAAREDIIWINKTLSRQEVYDLQSVCDALISLHRSEGFGLGPAEAMFLGKPVVATNWSGNTEFMRADNSCLVNYKLVTIQEDIGVYRAGQKWAEADCADASEKMALLVSDEKYRSRISQAARQTMQEEFSPAVIGQRISERLEFIQRAVIDN</sequence>
<organism evidence="2 3">
    <name type="scientific">Undibacterium hunanense</name>
    <dbReference type="NCBI Taxonomy" id="2762292"/>
    <lineage>
        <taxon>Bacteria</taxon>
        <taxon>Pseudomonadati</taxon>
        <taxon>Pseudomonadota</taxon>
        <taxon>Betaproteobacteria</taxon>
        <taxon>Burkholderiales</taxon>
        <taxon>Oxalobacteraceae</taxon>
        <taxon>Undibacterium</taxon>
    </lineage>
</organism>
<name>A0ABR6ZXK0_9BURK</name>
<keyword evidence="3" id="KW-1185">Reference proteome</keyword>
<reference evidence="2 3" key="1">
    <citation type="submission" date="2020-08" db="EMBL/GenBank/DDBJ databases">
        <title>Novel species isolated from subtropical streams in China.</title>
        <authorList>
            <person name="Lu H."/>
        </authorList>
    </citation>
    <scope>NUCLEOTIDE SEQUENCE [LARGE SCALE GENOMIC DNA]</scope>
    <source>
        <strain evidence="2 3">CY18W</strain>
    </source>
</reference>
<dbReference type="PANTHER" id="PTHR46656:SF3">
    <property type="entry name" value="PUTATIVE-RELATED"/>
    <property type="match status" value="1"/>
</dbReference>
<dbReference type="CDD" id="cd03801">
    <property type="entry name" value="GT4_PimA-like"/>
    <property type="match status" value="1"/>
</dbReference>
<feature type="domain" description="Glycosyl transferase family 1" evidence="1">
    <location>
        <begin position="797"/>
        <end position="989"/>
    </location>
</feature>
<dbReference type="Pfam" id="PF00534">
    <property type="entry name" value="Glycos_transf_1"/>
    <property type="match status" value="1"/>
</dbReference>
<gene>
    <name evidence="2" type="ORF">H8L32_24260</name>
</gene>
<proteinExistence type="predicted"/>
<evidence type="ECO:0000313" key="3">
    <source>
        <dbReference type="Proteomes" id="UP000650424"/>
    </source>
</evidence>
<dbReference type="PANTHER" id="PTHR46656">
    <property type="entry name" value="PUTATIVE-RELATED"/>
    <property type="match status" value="1"/>
</dbReference>
<dbReference type="SUPFAM" id="SSF53448">
    <property type="entry name" value="Nucleotide-diphospho-sugar transferases"/>
    <property type="match status" value="1"/>
</dbReference>
<dbReference type="Gene3D" id="3.90.550.10">
    <property type="entry name" value="Spore Coat Polysaccharide Biosynthesis Protein SpsA, Chain A"/>
    <property type="match status" value="1"/>
</dbReference>